<dbReference type="InterPro" id="IPR001736">
    <property type="entry name" value="PLipase_D/transphosphatidylase"/>
</dbReference>
<dbReference type="SMART" id="SM00155">
    <property type="entry name" value="PLDc"/>
    <property type="match status" value="2"/>
</dbReference>
<dbReference type="SUPFAM" id="SSF56024">
    <property type="entry name" value="Phospholipase D/nuclease"/>
    <property type="match status" value="2"/>
</dbReference>
<keyword evidence="5 13" id="KW-0812">Transmembrane</keyword>
<dbReference type="EMBL" id="JMSZ01000016">
    <property type="protein sequence ID" value="KDE40814.1"/>
    <property type="molecule type" value="Genomic_DNA"/>
</dbReference>
<evidence type="ECO:0000256" key="9">
    <source>
        <dbReference type="ARBA" id="ARBA00023136"/>
    </source>
</evidence>
<evidence type="ECO:0000256" key="8">
    <source>
        <dbReference type="ARBA" id="ARBA00023098"/>
    </source>
</evidence>
<dbReference type="EC" id="2.7.8.-" evidence="12"/>
<feature type="domain" description="PLD phosphodiesterase" evidence="14">
    <location>
        <begin position="220"/>
        <end position="247"/>
    </location>
</feature>
<dbReference type="NCBIfam" id="TIGR04265">
    <property type="entry name" value="bac_cardiolipin"/>
    <property type="match status" value="1"/>
</dbReference>
<reference evidence="15 16" key="1">
    <citation type="journal article" date="2005" name="Int. J. Syst. Evol. Microbiol.">
        <title>Nitrincola lacisaponensis gen. nov., sp. nov., a novel alkaliphilic bacterium isolated from an alkaline, saline lake.</title>
        <authorList>
            <person name="Dimitriu P.A."/>
            <person name="Shukla S.K."/>
            <person name="Conradt J."/>
            <person name="Marquez M.C."/>
            <person name="Ventosa A."/>
            <person name="Maglia A."/>
            <person name="Peyton B.M."/>
            <person name="Pinkart H.C."/>
            <person name="Mormile M.R."/>
        </authorList>
    </citation>
    <scope>NUCLEOTIDE SEQUENCE [LARGE SCALE GENOMIC DNA]</scope>
    <source>
        <strain evidence="15 16">4CA</strain>
    </source>
</reference>
<feature type="transmembrane region" description="Helical" evidence="13">
    <location>
        <begin position="44"/>
        <end position="64"/>
    </location>
</feature>
<gene>
    <name evidence="15" type="ORF">ADINL_1406</name>
</gene>
<dbReference type="AlphaFoldDB" id="A0A063Y561"/>
<dbReference type="GO" id="GO:0005886">
    <property type="term" value="C:plasma membrane"/>
    <property type="evidence" value="ECO:0007669"/>
    <property type="project" value="UniProtKB-SubCell"/>
</dbReference>
<keyword evidence="16" id="KW-1185">Reference proteome</keyword>
<dbReference type="CDD" id="cd09157">
    <property type="entry name" value="PLDc_CLS_unchar2_1"/>
    <property type="match status" value="1"/>
</dbReference>
<keyword evidence="11" id="KW-1208">Phospholipid metabolism</keyword>
<evidence type="ECO:0000256" key="13">
    <source>
        <dbReference type="SAM" id="Phobius"/>
    </source>
</evidence>
<dbReference type="Gene3D" id="3.30.870.10">
    <property type="entry name" value="Endonuclease Chain A"/>
    <property type="match status" value="2"/>
</dbReference>
<dbReference type="GO" id="GO:0008808">
    <property type="term" value="F:cardiolipin synthase activity"/>
    <property type="evidence" value="ECO:0007669"/>
    <property type="project" value="UniProtKB-UniRule"/>
</dbReference>
<dbReference type="PANTHER" id="PTHR21248:SF22">
    <property type="entry name" value="PHOSPHOLIPASE D"/>
    <property type="match status" value="1"/>
</dbReference>
<keyword evidence="7 13" id="KW-1133">Transmembrane helix</keyword>
<keyword evidence="10" id="KW-0594">Phospholipid biosynthesis</keyword>
<dbReference type="Proteomes" id="UP000027318">
    <property type="component" value="Unassembled WGS sequence"/>
</dbReference>
<protein>
    <recommendedName>
        <fullName evidence="12">Cardiolipin synthase</fullName>
        <ecNumber evidence="12">2.7.8.-</ecNumber>
    </recommendedName>
</protein>
<organism evidence="15 16">
    <name type="scientific">Nitrincola lacisaponensis</name>
    <dbReference type="NCBI Taxonomy" id="267850"/>
    <lineage>
        <taxon>Bacteria</taxon>
        <taxon>Pseudomonadati</taxon>
        <taxon>Pseudomonadota</taxon>
        <taxon>Gammaproteobacteria</taxon>
        <taxon>Oceanospirillales</taxon>
        <taxon>Oceanospirillaceae</taxon>
        <taxon>Nitrincola</taxon>
    </lineage>
</organism>
<feature type="domain" description="PLD phosphodiesterase" evidence="14">
    <location>
        <begin position="396"/>
        <end position="423"/>
    </location>
</feature>
<dbReference type="PROSITE" id="PS50035">
    <property type="entry name" value="PLD"/>
    <property type="match status" value="2"/>
</dbReference>
<dbReference type="GO" id="GO:0032049">
    <property type="term" value="P:cardiolipin biosynthetic process"/>
    <property type="evidence" value="ECO:0007669"/>
    <property type="project" value="UniProtKB-UniRule"/>
</dbReference>
<dbReference type="Pfam" id="PF13396">
    <property type="entry name" value="PLDc_N"/>
    <property type="match status" value="1"/>
</dbReference>
<evidence type="ECO:0000313" key="16">
    <source>
        <dbReference type="Proteomes" id="UP000027318"/>
    </source>
</evidence>
<evidence type="ECO:0000256" key="7">
    <source>
        <dbReference type="ARBA" id="ARBA00022989"/>
    </source>
</evidence>
<evidence type="ECO:0000313" key="15">
    <source>
        <dbReference type="EMBL" id="KDE40814.1"/>
    </source>
</evidence>
<dbReference type="InterPro" id="IPR022924">
    <property type="entry name" value="Cardiolipin_synthase"/>
</dbReference>
<keyword evidence="9 13" id="KW-0472">Membrane</keyword>
<evidence type="ECO:0000256" key="10">
    <source>
        <dbReference type="ARBA" id="ARBA00023209"/>
    </source>
</evidence>
<evidence type="ECO:0000256" key="11">
    <source>
        <dbReference type="ARBA" id="ARBA00023264"/>
    </source>
</evidence>
<dbReference type="PATRIC" id="fig|267850.7.peg.1401"/>
<dbReference type="STRING" id="267850.ADINL_1406"/>
<dbReference type="PANTHER" id="PTHR21248">
    <property type="entry name" value="CARDIOLIPIN SYNTHASE"/>
    <property type="match status" value="1"/>
</dbReference>
<comment type="subcellular location">
    <subcellularLocation>
        <location evidence="1">Cell membrane</location>
        <topology evidence="1">Multi-pass membrane protein</topology>
    </subcellularLocation>
</comment>
<evidence type="ECO:0000256" key="3">
    <source>
        <dbReference type="ARBA" id="ARBA00022516"/>
    </source>
</evidence>
<evidence type="ECO:0000256" key="1">
    <source>
        <dbReference type="ARBA" id="ARBA00004651"/>
    </source>
</evidence>
<keyword evidence="3" id="KW-0444">Lipid biosynthesis</keyword>
<dbReference type="OrthoDB" id="9762009at2"/>
<dbReference type="InterPro" id="IPR025202">
    <property type="entry name" value="PLD-like_dom"/>
</dbReference>
<evidence type="ECO:0000259" key="14">
    <source>
        <dbReference type="PROSITE" id="PS50035"/>
    </source>
</evidence>
<dbReference type="Pfam" id="PF13091">
    <property type="entry name" value="PLDc_2"/>
    <property type="match status" value="2"/>
</dbReference>
<proteinExistence type="predicted"/>
<evidence type="ECO:0000256" key="2">
    <source>
        <dbReference type="ARBA" id="ARBA00022475"/>
    </source>
</evidence>
<accession>A0A063Y561</accession>
<keyword evidence="8" id="KW-0443">Lipid metabolism</keyword>
<comment type="caution">
    <text evidence="15">The sequence shown here is derived from an EMBL/GenBank/DDBJ whole genome shotgun (WGS) entry which is preliminary data.</text>
</comment>
<keyword evidence="6" id="KW-0677">Repeat</keyword>
<evidence type="ECO:0000256" key="12">
    <source>
        <dbReference type="NCBIfam" id="TIGR04265"/>
    </source>
</evidence>
<dbReference type="RefSeq" id="WP_051632618.1">
    <property type="nucleotide sequence ID" value="NZ_JMSZ01000016.1"/>
</dbReference>
<name>A0A063Y561_9GAMM</name>
<dbReference type="InterPro" id="IPR027379">
    <property type="entry name" value="CLS_N"/>
</dbReference>
<evidence type="ECO:0000256" key="5">
    <source>
        <dbReference type="ARBA" id="ARBA00022692"/>
    </source>
</evidence>
<keyword evidence="2" id="KW-1003">Cell membrane</keyword>
<evidence type="ECO:0000256" key="6">
    <source>
        <dbReference type="ARBA" id="ARBA00022737"/>
    </source>
</evidence>
<evidence type="ECO:0000256" key="4">
    <source>
        <dbReference type="ARBA" id="ARBA00022679"/>
    </source>
</evidence>
<keyword evidence="4 15" id="KW-0808">Transferase</keyword>
<sequence>MSDMITETLLKHLTLLALAAIPLSLAIGSSIHILLTKRDSRAGIAWIGLVWLAPILGPLTYLLFGINRVHSRAQEWKRKFSTDYRQNYPFDTRNLQHYVPASMQTLSRLSNSVSKQPLLGGNHITPLFNGDQAYPRMLQAIENAQQSVTLSSFILRNDRLGKQFADALAQAQQRGVAVRLLVDYMGFRYSFPTLKSYLKRVQLPYAEFMPPNWPHTMPFLNLRNHRKLLVIDGQLGFTGGMNISDHHCRNPQQCIPIEDIHFELEGPVVTELQTIFAEDWYASTGEMLRDTPWFYPPKTPGTTLARAIADGPDDRFNTLRQVMLGAISSAQQQIRIMTPYFVPDSSLEEALITAALRGIQVQILLPGRNNLRLVDWACRHHLAELIRHGVDVRLVKDRFTHSKLFMLDDCWTLFGSANWDNRSLALNFECNVECYDDWLTQALNQHFDQEFIQGEVITLESLSRQSVLIKLRNAAAGLLSPYL</sequence>